<dbReference type="Gene3D" id="3.10.560.10">
    <property type="entry name" value="Outer membrane lipoprotein wza domain like"/>
    <property type="match status" value="2"/>
</dbReference>
<keyword evidence="6" id="KW-1185">Reference proteome</keyword>
<comment type="caution">
    <text evidence="5">The sequence shown here is derived from an EMBL/GenBank/DDBJ whole genome shotgun (WGS) entry which is preliminary data.</text>
</comment>
<evidence type="ECO:0000259" key="4">
    <source>
        <dbReference type="Pfam" id="PF10531"/>
    </source>
</evidence>
<dbReference type="PANTHER" id="PTHR33619:SF3">
    <property type="entry name" value="POLYSACCHARIDE EXPORT PROTEIN GFCE-RELATED"/>
    <property type="match status" value="1"/>
</dbReference>
<protein>
    <recommendedName>
        <fullName evidence="7">Sugar ABC transporter substrate-binding protein</fullName>
    </recommendedName>
</protein>
<dbReference type="RefSeq" id="WP_125945816.1">
    <property type="nucleotide sequence ID" value="NZ_SSTI01000006.1"/>
</dbReference>
<proteinExistence type="predicted"/>
<dbReference type="InterPro" id="IPR049712">
    <property type="entry name" value="Poly_export"/>
</dbReference>
<dbReference type="Proteomes" id="UP000308038">
    <property type="component" value="Unassembled WGS sequence"/>
</dbReference>
<evidence type="ECO:0008006" key="7">
    <source>
        <dbReference type="Google" id="ProtNLM"/>
    </source>
</evidence>
<dbReference type="Pfam" id="PF10531">
    <property type="entry name" value="SLBB"/>
    <property type="match status" value="2"/>
</dbReference>
<dbReference type="PANTHER" id="PTHR33619">
    <property type="entry name" value="POLYSACCHARIDE EXPORT PROTEIN GFCE-RELATED"/>
    <property type="match status" value="1"/>
</dbReference>
<reference evidence="5 6" key="1">
    <citation type="submission" date="2019-04" db="EMBL/GenBank/DDBJ databases">
        <title>Microbes associate with the intestines of laboratory mice.</title>
        <authorList>
            <person name="Navarre W."/>
            <person name="Wong E."/>
            <person name="Huang K.C."/>
            <person name="Tropini C."/>
            <person name="Ng K."/>
            <person name="Yu B."/>
        </authorList>
    </citation>
    <scope>NUCLEOTIDE SEQUENCE [LARGE SCALE GENOMIC DNA]</scope>
    <source>
        <strain evidence="5 6">NM83_B4-11</strain>
    </source>
</reference>
<dbReference type="EMBL" id="SSTI01000006">
    <property type="protein sequence ID" value="THG39807.1"/>
    <property type="molecule type" value="Genomic_DNA"/>
</dbReference>
<evidence type="ECO:0000259" key="3">
    <source>
        <dbReference type="Pfam" id="PF02563"/>
    </source>
</evidence>
<evidence type="ECO:0000256" key="2">
    <source>
        <dbReference type="SAM" id="SignalP"/>
    </source>
</evidence>
<accession>A0ABY2QGM6</accession>
<sequence length="283" mass="29564">MQTMRRWIMATALAGATLCSLAPSSVAAQARNDAAAGTREGTTSPVGTAPAATGYLLGTGDVIETAVLGRSDFTARVQVQEDGTVQLPFVNSVPAAGRSVLELRDDLRARLQQGGFLENPAVSVMVASYGSRYVTVLGQVNQPGVVPIDRAYRLTEIVARAGGPSDKAADAVTLTRPDGSSRALSLRTLATSAVSDDPTVESGDKVFVAAPATFFIYGQVNAPGSYPIDRPLTVEMALARSGGLTPLGSVRRVKLVRGGSETKVALSENLRPDDVLVVGERFF</sequence>
<name>A0ABY2QGM6_9SPHN</name>
<feature type="domain" description="Polysaccharide export protein N-terminal" evidence="3">
    <location>
        <begin position="50"/>
        <end position="126"/>
    </location>
</feature>
<feature type="signal peptide" evidence="2">
    <location>
        <begin position="1"/>
        <end position="27"/>
    </location>
</feature>
<keyword evidence="1 2" id="KW-0732">Signal</keyword>
<dbReference type="InterPro" id="IPR019554">
    <property type="entry name" value="Soluble_ligand-bd"/>
</dbReference>
<dbReference type="Gene3D" id="3.30.1950.10">
    <property type="entry name" value="wza like domain"/>
    <property type="match status" value="1"/>
</dbReference>
<evidence type="ECO:0000313" key="6">
    <source>
        <dbReference type="Proteomes" id="UP000308038"/>
    </source>
</evidence>
<feature type="domain" description="Soluble ligand binding" evidence="4">
    <location>
        <begin position="214"/>
        <end position="264"/>
    </location>
</feature>
<evidence type="ECO:0000256" key="1">
    <source>
        <dbReference type="ARBA" id="ARBA00022729"/>
    </source>
</evidence>
<dbReference type="InterPro" id="IPR003715">
    <property type="entry name" value="Poly_export_N"/>
</dbReference>
<feature type="chain" id="PRO_5046367494" description="Sugar ABC transporter substrate-binding protein" evidence="2">
    <location>
        <begin position="28"/>
        <end position="283"/>
    </location>
</feature>
<gene>
    <name evidence="5" type="ORF">E5988_09025</name>
</gene>
<feature type="domain" description="Soluble ligand binding" evidence="4">
    <location>
        <begin position="133"/>
        <end position="181"/>
    </location>
</feature>
<evidence type="ECO:0000313" key="5">
    <source>
        <dbReference type="EMBL" id="THG39807.1"/>
    </source>
</evidence>
<organism evidence="5 6">
    <name type="scientific">Sphingomonas olei</name>
    <dbReference type="NCBI Taxonomy" id="1886787"/>
    <lineage>
        <taxon>Bacteria</taxon>
        <taxon>Pseudomonadati</taxon>
        <taxon>Pseudomonadota</taxon>
        <taxon>Alphaproteobacteria</taxon>
        <taxon>Sphingomonadales</taxon>
        <taxon>Sphingomonadaceae</taxon>
        <taxon>Sphingomonas</taxon>
    </lineage>
</organism>
<dbReference type="Pfam" id="PF02563">
    <property type="entry name" value="Poly_export"/>
    <property type="match status" value="1"/>
</dbReference>